<evidence type="ECO:0000313" key="1">
    <source>
        <dbReference type="EMBL" id="AGK99516.1"/>
    </source>
</evidence>
<dbReference type="PANTHER" id="PTHR10443:SF12">
    <property type="entry name" value="DIPEPTIDASE"/>
    <property type="match status" value="1"/>
</dbReference>
<dbReference type="eggNOG" id="COG2355">
    <property type="taxonomic scope" value="Bacteria"/>
</dbReference>
<dbReference type="GO" id="GO:0070573">
    <property type="term" value="F:metallodipeptidase activity"/>
    <property type="evidence" value="ECO:0007669"/>
    <property type="project" value="InterPro"/>
</dbReference>
<keyword evidence="2" id="KW-1185">Reference proteome</keyword>
<dbReference type="OrthoDB" id="9804920at2"/>
<reference evidence="1 2" key="1">
    <citation type="submission" date="2012-01" db="EMBL/GenBank/DDBJ databases">
        <title>Complete sequence of chromosome of Clostridium pasteurianum BC1.</title>
        <authorList>
            <consortium name="US DOE Joint Genome Institute"/>
            <person name="Lucas S."/>
            <person name="Han J."/>
            <person name="Lapidus A."/>
            <person name="Cheng J.-F."/>
            <person name="Goodwin L."/>
            <person name="Pitluck S."/>
            <person name="Peters L."/>
            <person name="Mikhailova N."/>
            <person name="Teshima H."/>
            <person name="Detter J.C."/>
            <person name="Han C."/>
            <person name="Tapia R."/>
            <person name="Land M."/>
            <person name="Hauser L."/>
            <person name="Kyrpides N."/>
            <person name="Ivanova N."/>
            <person name="Pagani I."/>
            <person name="Dunn J."/>
            <person name="Taghavi S."/>
            <person name="Francis A."/>
            <person name="van der Lelie D."/>
            <person name="Woyke T."/>
        </authorList>
    </citation>
    <scope>NUCLEOTIDE SEQUENCE [LARGE SCALE GENOMIC DNA]</scope>
    <source>
        <strain evidence="1 2">BC1</strain>
    </source>
</reference>
<dbReference type="GO" id="GO:0006508">
    <property type="term" value="P:proteolysis"/>
    <property type="evidence" value="ECO:0007669"/>
    <property type="project" value="InterPro"/>
</dbReference>
<protein>
    <submittedName>
        <fullName evidence="1">Zn-dependent dipeptidase, microsomal dipeptidase</fullName>
    </submittedName>
</protein>
<dbReference type="InterPro" id="IPR008257">
    <property type="entry name" value="Pept_M19"/>
</dbReference>
<sequence length="311" mass="35969">MKVIDFHCDTISKLMDNREMSELKSNNFSIDIEKLKNGDNLAQFFALFLNLKHVKDPLEYCLSMLDKLYMEMKKNEDSIALVKSYDELINNKKKNKLSAFLTIEEGGVLKGELYNLRNFYRLGVRLMTLTWNYPNEIGFPNSKKEYMGKGLTNFGYQVIEEMNRLHMIIDVSHLSDKGFYDVLRLSKRPFVASHSNSRFITAHPRNLTDSMIKELSNIGGIMGINFYNRFLGESSISKIDDMLLHIKHIYNVGGIDVIALGSDFDGIECEVEIKDTSEMYKLQDKLKKSGFSEDNIEKIFYKNALRIIKDI</sequence>
<dbReference type="EMBL" id="CP003261">
    <property type="protein sequence ID" value="AGK99516.1"/>
    <property type="molecule type" value="Genomic_DNA"/>
</dbReference>
<dbReference type="Proteomes" id="UP000013523">
    <property type="component" value="Chromosome"/>
</dbReference>
<dbReference type="STRING" id="86416.Clopa_4837"/>
<dbReference type="Pfam" id="PF01244">
    <property type="entry name" value="Peptidase_M19"/>
    <property type="match status" value="1"/>
</dbReference>
<dbReference type="HOGENOM" id="CLU_031404_2_1_9"/>
<gene>
    <name evidence="1" type="ORF">Clopa_4837</name>
</gene>
<accession>R4KCX1</accession>
<name>R4KCX1_CLOPA</name>
<dbReference type="RefSeq" id="WP_015617782.1">
    <property type="nucleotide sequence ID" value="NC_021182.1"/>
</dbReference>
<dbReference type="PROSITE" id="PS51365">
    <property type="entry name" value="RENAL_DIPEPTIDASE_2"/>
    <property type="match status" value="1"/>
</dbReference>
<dbReference type="SUPFAM" id="SSF51556">
    <property type="entry name" value="Metallo-dependent hydrolases"/>
    <property type="match status" value="1"/>
</dbReference>
<dbReference type="InterPro" id="IPR032466">
    <property type="entry name" value="Metal_Hydrolase"/>
</dbReference>
<dbReference type="KEGG" id="cpas:Clopa_4837"/>
<dbReference type="PATRIC" id="fig|86416.3.peg.4826"/>
<dbReference type="Gene3D" id="3.20.20.140">
    <property type="entry name" value="Metal-dependent hydrolases"/>
    <property type="match status" value="1"/>
</dbReference>
<organism evidence="1 2">
    <name type="scientific">Clostridium pasteurianum BC1</name>
    <dbReference type="NCBI Taxonomy" id="86416"/>
    <lineage>
        <taxon>Bacteria</taxon>
        <taxon>Bacillati</taxon>
        <taxon>Bacillota</taxon>
        <taxon>Clostridia</taxon>
        <taxon>Eubacteriales</taxon>
        <taxon>Clostridiaceae</taxon>
        <taxon>Clostridium</taxon>
    </lineage>
</organism>
<dbReference type="AlphaFoldDB" id="R4KCX1"/>
<evidence type="ECO:0000313" key="2">
    <source>
        <dbReference type="Proteomes" id="UP000013523"/>
    </source>
</evidence>
<proteinExistence type="predicted"/>
<dbReference type="CDD" id="cd01301">
    <property type="entry name" value="rDP_like"/>
    <property type="match status" value="1"/>
</dbReference>
<dbReference type="PANTHER" id="PTHR10443">
    <property type="entry name" value="MICROSOMAL DIPEPTIDASE"/>
    <property type="match status" value="1"/>
</dbReference>